<evidence type="ECO:0000313" key="1">
    <source>
        <dbReference type="EMBL" id="MPM34951.1"/>
    </source>
</evidence>
<reference evidence="1" key="1">
    <citation type="submission" date="2019-08" db="EMBL/GenBank/DDBJ databases">
        <authorList>
            <person name="Kucharzyk K."/>
            <person name="Murdoch R.W."/>
            <person name="Higgins S."/>
            <person name="Loffler F."/>
        </authorList>
    </citation>
    <scope>NUCLEOTIDE SEQUENCE</scope>
</reference>
<protein>
    <submittedName>
        <fullName evidence="1">Uncharacterized protein</fullName>
    </submittedName>
</protein>
<proteinExistence type="predicted"/>
<accession>A0A644Z4M1</accession>
<organism evidence="1">
    <name type="scientific">bioreactor metagenome</name>
    <dbReference type="NCBI Taxonomy" id="1076179"/>
    <lineage>
        <taxon>unclassified sequences</taxon>
        <taxon>metagenomes</taxon>
        <taxon>ecological metagenomes</taxon>
    </lineage>
</organism>
<comment type="caution">
    <text evidence="1">The sequence shown here is derived from an EMBL/GenBank/DDBJ whole genome shotgun (WGS) entry which is preliminary data.</text>
</comment>
<sequence>MNQRRDRADAVERVEAEHDLRAVRHAEHDLVAFADADGGKRARNLLDLTNHLFKRLAFAHKRKGDVLGIEIGAALDQVEHRAVRVG</sequence>
<dbReference type="AlphaFoldDB" id="A0A644Z4M1"/>
<name>A0A644Z4M1_9ZZZZ</name>
<gene>
    <name evidence="1" type="ORF">SDC9_81541</name>
</gene>
<dbReference type="EMBL" id="VSSQ01007132">
    <property type="protein sequence ID" value="MPM34951.1"/>
    <property type="molecule type" value="Genomic_DNA"/>
</dbReference>